<reference evidence="1" key="1">
    <citation type="journal article" date="2015" name="Nature">
        <title>Complex archaea that bridge the gap between prokaryotes and eukaryotes.</title>
        <authorList>
            <person name="Spang A."/>
            <person name="Saw J.H."/>
            <person name="Jorgensen S.L."/>
            <person name="Zaremba-Niedzwiedzka K."/>
            <person name="Martijn J."/>
            <person name="Lind A.E."/>
            <person name="van Eijk R."/>
            <person name="Schleper C."/>
            <person name="Guy L."/>
            <person name="Ettema T.J."/>
        </authorList>
    </citation>
    <scope>NUCLEOTIDE SEQUENCE</scope>
</reference>
<dbReference type="AlphaFoldDB" id="A0A0F9P111"/>
<organism evidence="1">
    <name type="scientific">marine sediment metagenome</name>
    <dbReference type="NCBI Taxonomy" id="412755"/>
    <lineage>
        <taxon>unclassified sequences</taxon>
        <taxon>metagenomes</taxon>
        <taxon>ecological metagenomes</taxon>
    </lineage>
</organism>
<dbReference type="EMBL" id="LAZR01002943">
    <property type="protein sequence ID" value="KKN23744.1"/>
    <property type="molecule type" value="Genomic_DNA"/>
</dbReference>
<sequence>MNSLNSSKWSVFRERLDGWADHDELEVFVDQALKGKRMLEVSCHEVLHAMLPHFNEARIQAMGKFQADLLWKLGIGPGGGAQ</sequence>
<name>A0A0F9P111_9ZZZZ</name>
<protein>
    <submittedName>
        <fullName evidence="1">Uncharacterized protein</fullName>
    </submittedName>
</protein>
<gene>
    <name evidence="1" type="ORF">LCGC14_0901780</name>
</gene>
<evidence type="ECO:0000313" key="1">
    <source>
        <dbReference type="EMBL" id="KKN23744.1"/>
    </source>
</evidence>
<proteinExistence type="predicted"/>
<comment type="caution">
    <text evidence="1">The sequence shown here is derived from an EMBL/GenBank/DDBJ whole genome shotgun (WGS) entry which is preliminary data.</text>
</comment>
<accession>A0A0F9P111</accession>